<comment type="caution">
    <text evidence="1">The sequence shown here is derived from an EMBL/GenBank/DDBJ whole genome shotgun (WGS) entry which is preliminary data.</text>
</comment>
<dbReference type="EMBL" id="LAZR01000095">
    <property type="protein sequence ID" value="KKN92479.1"/>
    <property type="molecule type" value="Genomic_DNA"/>
</dbReference>
<gene>
    <name evidence="1" type="ORF">LCGC14_0209700</name>
</gene>
<name>A0A0F9ULI9_9ZZZZ</name>
<sequence length="93" mass="10357">MKHVIVSQTWTGVNILGPFDNYQAADKCRNRMVKNMREREDSGDPGDPGIGSKGSMSYYVTVIERPRAKFLRDPAASEVKAEGCCHCKHVVQS</sequence>
<evidence type="ECO:0000313" key="1">
    <source>
        <dbReference type="EMBL" id="KKN92479.1"/>
    </source>
</evidence>
<proteinExistence type="predicted"/>
<accession>A0A0F9ULI9</accession>
<reference evidence="1" key="1">
    <citation type="journal article" date="2015" name="Nature">
        <title>Complex archaea that bridge the gap between prokaryotes and eukaryotes.</title>
        <authorList>
            <person name="Spang A."/>
            <person name="Saw J.H."/>
            <person name="Jorgensen S.L."/>
            <person name="Zaremba-Niedzwiedzka K."/>
            <person name="Martijn J."/>
            <person name="Lind A.E."/>
            <person name="van Eijk R."/>
            <person name="Schleper C."/>
            <person name="Guy L."/>
            <person name="Ettema T.J."/>
        </authorList>
    </citation>
    <scope>NUCLEOTIDE SEQUENCE</scope>
</reference>
<protein>
    <submittedName>
        <fullName evidence="1">Uncharacterized protein</fullName>
    </submittedName>
</protein>
<organism evidence="1">
    <name type="scientific">marine sediment metagenome</name>
    <dbReference type="NCBI Taxonomy" id="412755"/>
    <lineage>
        <taxon>unclassified sequences</taxon>
        <taxon>metagenomes</taxon>
        <taxon>ecological metagenomes</taxon>
    </lineage>
</organism>
<dbReference type="AlphaFoldDB" id="A0A0F9ULI9"/>